<organism evidence="4 5">
    <name type="scientific">Linum trigynum</name>
    <dbReference type="NCBI Taxonomy" id="586398"/>
    <lineage>
        <taxon>Eukaryota</taxon>
        <taxon>Viridiplantae</taxon>
        <taxon>Streptophyta</taxon>
        <taxon>Embryophyta</taxon>
        <taxon>Tracheophyta</taxon>
        <taxon>Spermatophyta</taxon>
        <taxon>Magnoliopsida</taxon>
        <taxon>eudicotyledons</taxon>
        <taxon>Gunneridae</taxon>
        <taxon>Pentapetalae</taxon>
        <taxon>rosids</taxon>
        <taxon>fabids</taxon>
        <taxon>Malpighiales</taxon>
        <taxon>Linaceae</taxon>
        <taxon>Linum</taxon>
    </lineage>
</organism>
<dbReference type="GO" id="GO:0003676">
    <property type="term" value="F:nucleic acid binding"/>
    <property type="evidence" value="ECO:0007669"/>
    <property type="project" value="InterPro"/>
</dbReference>
<keyword evidence="1" id="KW-0862">Zinc</keyword>
<feature type="compositionally biased region" description="Polar residues" evidence="2">
    <location>
        <begin position="130"/>
        <end position="147"/>
    </location>
</feature>
<dbReference type="InterPro" id="IPR001878">
    <property type="entry name" value="Znf_CCHC"/>
</dbReference>
<keyword evidence="1" id="KW-0863">Zinc-finger</keyword>
<dbReference type="Pfam" id="PF03732">
    <property type="entry name" value="Retrotrans_gag"/>
    <property type="match status" value="1"/>
</dbReference>
<dbReference type="PANTHER" id="PTHR15503">
    <property type="entry name" value="LDOC1 RELATED"/>
    <property type="match status" value="1"/>
</dbReference>
<gene>
    <name evidence="4" type="ORF">LTRI10_LOCUS48227</name>
</gene>
<dbReference type="GO" id="GO:0008270">
    <property type="term" value="F:zinc ion binding"/>
    <property type="evidence" value="ECO:0007669"/>
    <property type="project" value="UniProtKB-KW"/>
</dbReference>
<keyword evidence="1" id="KW-0479">Metal-binding</keyword>
<dbReference type="Proteomes" id="UP001497516">
    <property type="component" value="Chromosome 8"/>
</dbReference>
<dbReference type="AlphaFoldDB" id="A0AAV2GES8"/>
<evidence type="ECO:0000259" key="3">
    <source>
        <dbReference type="PROSITE" id="PS50158"/>
    </source>
</evidence>
<dbReference type="PROSITE" id="PS50158">
    <property type="entry name" value="ZF_CCHC"/>
    <property type="match status" value="1"/>
</dbReference>
<reference evidence="4 5" key="1">
    <citation type="submission" date="2024-04" db="EMBL/GenBank/DDBJ databases">
        <authorList>
            <person name="Fracassetti M."/>
        </authorList>
    </citation>
    <scope>NUCLEOTIDE SEQUENCE [LARGE SCALE GENOMIC DNA]</scope>
</reference>
<dbReference type="EMBL" id="OZ034821">
    <property type="protein sequence ID" value="CAL1408652.1"/>
    <property type="molecule type" value="Genomic_DNA"/>
</dbReference>
<feature type="compositionally biased region" description="Polar residues" evidence="2">
    <location>
        <begin position="112"/>
        <end position="122"/>
    </location>
</feature>
<protein>
    <recommendedName>
        <fullName evidence="3">CCHC-type domain-containing protein</fullName>
    </recommendedName>
</protein>
<feature type="region of interest" description="Disordered" evidence="2">
    <location>
        <begin position="99"/>
        <end position="147"/>
    </location>
</feature>
<evidence type="ECO:0000256" key="1">
    <source>
        <dbReference type="PROSITE-ProRule" id="PRU00047"/>
    </source>
</evidence>
<accession>A0AAV2GES8</accession>
<proteinExistence type="predicted"/>
<evidence type="ECO:0000313" key="5">
    <source>
        <dbReference type="Proteomes" id="UP001497516"/>
    </source>
</evidence>
<evidence type="ECO:0000256" key="2">
    <source>
        <dbReference type="SAM" id="MobiDB-lite"/>
    </source>
</evidence>
<dbReference type="InterPro" id="IPR005162">
    <property type="entry name" value="Retrotrans_gag_dom"/>
</dbReference>
<name>A0AAV2GES8_9ROSI</name>
<keyword evidence="5" id="KW-1185">Reference proteome</keyword>
<feature type="domain" description="CCHC-type" evidence="3">
    <location>
        <begin position="175"/>
        <end position="190"/>
    </location>
</feature>
<sequence>MFLDEYIPDSIQDDKREEFMKLKQGWGQTVAEYTEQFKKLCKYADPAYRTATGMRDRYIRGLKVEIKKCMGEAERISQSIAYRAALRIEKDEKMAQEERAARFDVRKRKESTYSGSQTLSTHPSKRGPGSTLQLPSHSKAGSNRSAPTQYQTQYPLCQFCEKHHPGECRFKLGLCFGCGQPGHKKANCPRFTGRTMAVSEPSVGGGRMQSSGRFNDRAATTSNIHNNRRDQSQISKASRQPTLFAMGREEANAAPEVVTGAAGNQELVDHPQVHSCCSGCHQRG</sequence>
<dbReference type="InterPro" id="IPR032567">
    <property type="entry name" value="RTL1-rel"/>
</dbReference>
<evidence type="ECO:0000313" key="4">
    <source>
        <dbReference type="EMBL" id="CAL1408652.1"/>
    </source>
</evidence>
<dbReference type="SMART" id="SM00343">
    <property type="entry name" value="ZnF_C2HC"/>
    <property type="match status" value="1"/>
</dbReference>
<dbReference type="PANTHER" id="PTHR15503:SF45">
    <property type="entry name" value="RNA-DIRECTED DNA POLYMERASE HOMOLOG"/>
    <property type="match status" value="1"/>
</dbReference>